<dbReference type="InterPro" id="IPR006638">
    <property type="entry name" value="Elp3/MiaA/NifB-like_rSAM"/>
</dbReference>
<dbReference type="InterPro" id="IPR007197">
    <property type="entry name" value="rSAM"/>
</dbReference>
<dbReference type="PANTHER" id="PTHR43273:SF3">
    <property type="entry name" value="ANAEROBIC SULFATASE-MATURATING ENZYME HOMOLOG ASLB-RELATED"/>
    <property type="match status" value="1"/>
</dbReference>
<evidence type="ECO:0000313" key="8">
    <source>
        <dbReference type="EMBL" id="GGH94579.1"/>
    </source>
</evidence>
<name>A0A8J3EQ98_9PROT</name>
<dbReference type="InterPro" id="IPR013785">
    <property type="entry name" value="Aldolase_TIM"/>
</dbReference>
<evidence type="ECO:0000256" key="5">
    <source>
        <dbReference type="ARBA" id="ARBA00023014"/>
    </source>
</evidence>
<proteinExistence type="inferred from homology"/>
<dbReference type="PROSITE" id="PS51918">
    <property type="entry name" value="RADICAL_SAM"/>
    <property type="match status" value="1"/>
</dbReference>
<evidence type="ECO:0000256" key="4">
    <source>
        <dbReference type="ARBA" id="ARBA00023004"/>
    </source>
</evidence>
<dbReference type="GO" id="GO:0016491">
    <property type="term" value="F:oxidoreductase activity"/>
    <property type="evidence" value="ECO:0007669"/>
    <property type="project" value="InterPro"/>
</dbReference>
<gene>
    <name evidence="9" type="primary">hxsB</name>
    <name evidence="9" type="ORF">FF098_004500</name>
    <name evidence="8" type="ORF">GCM10011355_09100</name>
</gene>
<reference evidence="8" key="1">
    <citation type="journal article" date="2014" name="Int. J. Syst. Evol. Microbiol.">
        <title>Complete genome sequence of Corynebacterium casei LMG S-19264T (=DSM 44701T), isolated from a smear-ripened cheese.</title>
        <authorList>
            <consortium name="US DOE Joint Genome Institute (JGI-PGF)"/>
            <person name="Walter F."/>
            <person name="Albersmeier A."/>
            <person name="Kalinowski J."/>
            <person name="Ruckert C."/>
        </authorList>
    </citation>
    <scope>NUCLEOTIDE SEQUENCE</scope>
    <source>
        <strain evidence="8">CGMCC 1.14984</strain>
    </source>
</reference>
<dbReference type="EMBL" id="BMGZ01000001">
    <property type="protein sequence ID" value="GGH94579.1"/>
    <property type="molecule type" value="Genomic_DNA"/>
</dbReference>
<evidence type="ECO:0000313" key="11">
    <source>
        <dbReference type="Proteomes" id="UP000818603"/>
    </source>
</evidence>
<dbReference type="EMBL" id="VCJR02000001">
    <property type="protein sequence ID" value="NHK27160.1"/>
    <property type="molecule type" value="Genomic_DNA"/>
</dbReference>
<reference evidence="8" key="3">
    <citation type="submission" date="2020-09" db="EMBL/GenBank/DDBJ databases">
        <authorList>
            <person name="Sun Q."/>
            <person name="Zhou Y."/>
        </authorList>
    </citation>
    <scope>NUCLEOTIDE SEQUENCE</scope>
    <source>
        <strain evidence="8">CGMCC 1.14984</strain>
    </source>
</reference>
<dbReference type="AlphaFoldDB" id="A0A8J3EQ98"/>
<evidence type="ECO:0000259" key="7">
    <source>
        <dbReference type="PROSITE" id="PS51918"/>
    </source>
</evidence>
<dbReference type="GO" id="GO:0046872">
    <property type="term" value="F:metal ion binding"/>
    <property type="evidence" value="ECO:0007669"/>
    <property type="project" value="UniProtKB-KW"/>
</dbReference>
<dbReference type="SFLD" id="SFLDS00029">
    <property type="entry name" value="Radical_SAM"/>
    <property type="match status" value="1"/>
</dbReference>
<keyword evidence="11" id="KW-1185">Reference proteome</keyword>
<dbReference type="InterPro" id="IPR058240">
    <property type="entry name" value="rSAM_sf"/>
</dbReference>
<evidence type="ECO:0000256" key="3">
    <source>
        <dbReference type="ARBA" id="ARBA00022723"/>
    </source>
</evidence>
<feature type="domain" description="Radical SAM core" evidence="7">
    <location>
        <begin position="73"/>
        <end position="299"/>
    </location>
</feature>
<evidence type="ECO:0000256" key="6">
    <source>
        <dbReference type="ARBA" id="ARBA00023601"/>
    </source>
</evidence>
<sequence length="462" mass="52388">MIPLRFTELDSEKGSLLFVADSGRAFLGSSDFLERYVADNLSNRERGYLSLFDYNDGPAAIGQLFELARRHHVRSSPNYFILVPTLRCDLDCSYCQVSRVNQDSGGHDWNDQTTESAIRLIQDLAPTNVKLEFQGGEPSLRLDLIEQVMNRLEQAGKKLDVVICTNLNTVGEAMLRLMDRGNVSISTSIDGAVARQARQRTREKTAAHRVYRNFQILRERYGAERLSAIATVDLEDPPSYEEITDTYRDLGLDTVFIRPINYQGFARKRHASSRDADAAWLAYYTGLVDYLISHGNGISDFYTTHLLKRIFQAGANGHTDLRNPAYMGTDFLVIDYDGRLFPTDEARMLDRIGEADFSLGDVFEGIDEERRALLNQTAFNEADPDCQHCPFQPYCGTDIIDTISRYGRLDLPRGETSFCRTHFGLFSHIFQLLSDDAIEAKTTLSQWLGLPQPPRQFLERLT</sequence>
<dbReference type="RefSeq" id="WP_155137923.1">
    <property type="nucleotide sequence ID" value="NZ_BMGZ01000001.1"/>
</dbReference>
<dbReference type="NCBIfam" id="TIGR03978">
    <property type="entry name" value="rSAM_paired_1"/>
    <property type="match status" value="1"/>
</dbReference>
<dbReference type="SFLD" id="SFLDG01384">
    <property type="entry name" value="thioether_bond_formation_requi"/>
    <property type="match status" value="1"/>
</dbReference>
<dbReference type="Gene3D" id="3.20.20.70">
    <property type="entry name" value="Aldolase class I"/>
    <property type="match status" value="1"/>
</dbReference>
<dbReference type="InterPro" id="IPR023867">
    <property type="entry name" value="Sulphatase_maturase_rSAM"/>
</dbReference>
<dbReference type="SFLD" id="SFLDG01067">
    <property type="entry name" value="SPASM/twitch_domain_containing"/>
    <property type="match status" value="1"/>
</dbReference>
<comment type="cofactor">
    <cofactor evidence="1">
        <name>[4Fe-4S] cluster</name>
        <dbReference type="ChEBI" id="CHEBI:49883"/>
    </cofactor>
</comment>
<dbReference type="GO" id="GO:0051536">
    <property type="term" value="F:iron-sulfur cluster binding"/>
    <property type="evidence" value="ECO:0007669"/>
    <property type="project" value="UniProtKB-KW"/>
</dbReference>
<reference evidence="9 11" key="2">
    <citation type="submission" date="2020-02" db="EMBL/GenBank/DDBJ databases">
        <title>Genome sequence of Parvularcula flava strain NH6-79.</title>
        <authorList>
            <person name="Abdul Karim M.H."/>
            <person name="Lam M.Q."/>
            <person name="Chen S.J."/>
            <person name="Yahya A."/>
            <person name="Shahir S."/>
            <person name="Shamsir M.S."/>
            <person name="Chong C.S."/>
        </authorList>
    </citation>
    <scope>NUCLEOTIDE SEQUENCE [LARGE SCALE GENOMIC DNA]</scope>
    <source>
        <strain evidence="9 11">NH6-79</strain>
    </source>
</reference>
<comment type="similarity">
    <text evidence="6">Belongs to the radical SAM superfamily. Anaerobic sulfatase-maturating enzyme family.</text>
</comment>
<keyword evidence="3" id="KW-0479">Metal-binding</keyword>
<evidence type="ECO:0000256" key="1">
    <source>
        <dbReference type="ARBA" id="ARBA00001966"/>
    </source>
</evidence>
<accession>A0A8J3EQ98</accession>
<evidence type="ECO:0000256" key="2">
    <source>
        <dbReference type="ARBA" id="ARBA00022691"/>
    </source>
</evidence>
<dbReference type="SMART" id="SM00729">
    <property type="entry name" value="Elp3"/>
    <property type="match status" value="1"/>
</dbReference>
<dbReference type="Proteomes" id="UP000621856">
    <property type="component" value="Unassembled WGS sequence"/>
</dbReference>
<dbReference type="Pfam" id="PF04055">
    <property type="entry name" value="Radical_SAM"/>
    <property type="match status" value="1"/>
</dbReference>
<dbReference type="Proteomes" id="UP000818603">
    <property type="component" value="Unassembled WGS sequence"/>
</dbReference>
<keyword evidence="2" id="KW-0949">S-adenosyl-L-methionine</keyword>
<dbReference type="PANTHER" id="PTHR43273">
    <property type="entry name" value="ANAEROBIC SULFATASE-MATURATING ENZYME HOMOLOG ASLB-RELATED"/>
    <property type="match status" value="1"/>
</dbReference>
<protein>
    <submittedName>
        <fullName evidence="8">His-Xaa-Ser system radical SAM maturase HxsB</fullName>
    </submittedName>
</protein>
<comment type="caution">
    <text evidence="8">The sequence shown here is derived from an EMBL/GenBank/DDBJ whole genome shotgun (WGS) entry which is preliminary data.</text>
</comment>
<organism evidence="8 10">
    <name type="scientific">Aquisalinus luteolus</name>
    <dbReference type="NCBI Taxonomy" id="1566827"/>
    <lineage>
        <taxon>Bacteria</taxon>
        <taxon>Pseudomonadati</taxon>
        <taxon>Pseudomonadota</taxon>
        <taxon>Alphaproteobacteria</taxon>
        <taxon>Parvularculales</taxon>
        <taxon>Parvularculaceae</taxon>
        <taxon>Aquisalinus</taxon>
    </lineage>
</organism>
<evidence type="ECO:0000313" key="9">
    <source>
        <dbReference type="EMBL" id="NHK27160.1"/>
    </source>
</evidence>
<dbReference type="InterPro" id="IPR024023">
    <property type="entry name" value="rSAM_paired_HxsB"/>
</dbReference>
<keyword evidence="5" id="KW-0411">Iron-sulfur</keyword>
<dbReference type="CDD" id="cd01335">
    <property type="entry name" value="Radical_SAM"/>
    <property type="match status" value="1"/>
</dbReference>
<dbReference type="SFLD" id="SFLDG01386">
    <property type="entry name" value="main_SPASM_domain-containing"/>
    <property type="match status" value="1"/>
</dbReference>
<dbReference type="SUPFAM" id="SSF102114">
    <property type="entry name" value="Radical SAM enzymes"/>
    <property type="match status" value="1"/>
</dbReference>
<keyword evidence="4" id="KW-0408">Iron</keyword>
<evidence type="ECO:0000313" key="10">
    <source>
        <dbReference type="Proteomes" id="UP000621856"/>
    </source>
</evidence>